<dbReference type="Pfam" id="PF13432">
    <property type="entry name" value="TPR_16"/>
    <property type="match status" value="1"/>
</dbReference>
<dbReference type="PANTHER" id="PTHR45586">
    <property type="entry name" value="TPR REPEAT-CONTAINING PROTEIN PA4667"/>
    <property type="match status" value="1"/>
</dbReference>
<dbReference type="Pfam" id="PF14559">
    <property type="entry name" value="TPR_19"/>
    <property type="match status" value="4"/>
</dbReference>
<evidence type="ECO:0000256" key="2">
    <source>
        <dbReference type="ARBA" id="ARBA00022803"/>
    </source>
</evidence>
<evidence type="ECO:0000256" key="1">
    <source>
        <dbReference type="ARBA" id="ARBA00022737"/>
    </source>
</evidence>
<comment type="caution">
    <text evidence="5">The sequence shown here is derived from an EMBL/GenBank/DDBJ whole genome shotgun (WGS) entry which is preliminary data.</text>
</comment>
<dbReference type="SUPFAM" id="SSF48452">
    <property type="entry name" value="TPR-like"/>
    <property type="match status" value="3"/>
</dbReference>
<keyword evidence="1" id="KW-0677">Repeat</keyword>
<name>A0A316GG05_9RHOB</name>
<reference evidence="5 6" key="1">
    <citation type="submission" date="2018-05" db="EMBL/GenBank/DDBJ databases">
        <title>Genomic Encyclopedia of Type Strains, Phase IV (KMG-IV): sequencing the most valuable type-strain genomes for metagenomic binning, comparative biology and taxonomic classification.</title>
        <authorList>
            <person name="Goeker M."/>
        </authorList>
    </citation>
    <scope>NUCLEOTIDE SEQUENCE [LARGE SCALE GENOMIC DNA]</scope>
    <source>
        <strain evidence="5 6">DSM 103371</strain>
    </source>
</reference>
<dbReference type="InterPro" id="IPR011990">
    <property type="entry name" value="TPR-like_helical_dom_sf"/>
</dbReference>
<dbReference type="InterPro" id="IPR051012">
    <property type="entry name" value="CellSynth/LPSAsmb/PSIAsmb"/>
</dbReference>
<keyword evidence="2 3" id="KW-0802">TPR repeat</keyword>
<evidence type="ECO:0000313" key="5">
    <source>
        <dbReference type="EMBL" id="PWK58876.1"/>
    </source>
</evidence>
<accession>A0A316GG05</accession>
<keyword evidence="6" id="KW-1185">Reference proteome</keyword>
<evidence type="ECO:0000313" key="6">
    <source>
        <dbReference type="Proteomes" id="UP000245390"/>
    </source>
</evidence>
<dbReference type="PROSITE" id="PS50005">
    <property type="entry name" value="TPR"/>
    <property type="match status" value="1"/>
</dbReference>
<dbReference type="PANTHER" id="PTHR45586:SF1">
    <property type="entry name" value="LIPOPOLYSACCHARIDE ASSEMBLY PROTEIN B"/>
    <property type="match status" value="1"/>
</dbReference>
<dbReference type="AlphaFoldDB" id="A0A316GG05"/>
<feature type="compositionally biased region" description="Basic and acidic residues" evidence="4">
    <location>
        <begin position="787"/>
        <end position="804"/>
    </location>
</feature>
<dbReference type="Gene3D" id="1.25.40.10">
    <property type="entry name" value="Tetratricopeptide repeat domain"/>
    <property type="match status" value="5"/>
</dbReference>
<dbReference type="SMART" id="SM00028">
    <property type="entry name" value="TPR"/>
    <property type="match status" value="6"/>
</dbReference>
<dbReference type="InterPro" id="IPR019734">
    <property type="entry name" value="TPR_rpt"/>
</dbReference>
<proteinExistence type="predicted"/>
<feature type="region of interest" description="Disordered" evidence="4">
    <location>
        <begin position="787"/>
        <end position="810"/>
    </location>
</feature>
<feature type="repeat" description="TPR" evidence="3">
    <location>
        <begin position="757"/>
        <end position="790"/>
    </location>
</feature>
<dbReference type="PROSITE" id="PS51257">
    <property type="entry name" value="PROKAR_LIPOPROTEIN"/>
    <property type="match status" value="1"/>
</dbReference>
<evidence type="ECO:0000256" key="4">
    <source>
        <dbReference type="SAM" id="MobiDB-lite"/>
    </source>
</evidence>
<gene>
    <name evidence="5" type="ORF">C8D95_101693</name>
</gene>
<dbReference type="EMBL" id="QGGV01000001">
    <property type="protein sequence ID" value="PWK58876.1"/>
    <property type="molecule type" value="Genomic_DNA"/>
</dbReference>
<sequence length="810" mass="88871">MSRFRRAAIIAVSILAIGACDSAEERAEKHYQSGLELLEQGDLRRALVEFRNVFTLNKTHKGARLAYAEASREMGNLGEAYQSYVSLAEIDPNDMGVRLALTELAILSQNWDEAQRGAAAIRAAGTEVEGADIPFLALEFRKSVTDKDQARMRELTRDAEALAKEHPDSEVLQRVLIEGYQQEGELDKAIAVTDAAIAGSRPRQARAFYRVKAMLLARKEDYPALEAHLRDTVEKYPDDTETKALLIQLLAQEGNTAGAEDFLRSEVGTTENKVGAHVALITFLRQTKGDEAALAEIETALPLYENARVLQALKAGVLFDAGRRDEAVAILEGVIDGAPADEETDRYKVTLARMLMATGNEVGARQLVEAVLAHDANQVEALKMTAQWQIDGDQADEAISTLRRALDQEPEDAEAMSLMARAYERNGEPELAQDLLALAVEASANAPDESLRYATVLMREKRYSAAENTVISALRLSPGSLPLLRMLGQIYLATEDWSRAEGVEASLRRLEGPAPKLAADELRLQIISRREGREQGVAFLEELAGASDDAGSAAKVTLIQSRLAENRGEEALALANELAKEMPDNPRVTMVLASTQLAVGEFEAAEATLRPLAEESDDATYVLQYARILGAQGKIDPARQAIDDALLRIPDDADLLWAKASFLERENDIDGAIAIYEQIYTDHSDSLVVANNLASLLATYREDPESLDRAFTVARRLRGTNVPPFQDTYGWILFRRGQVEEALSYLKPAAEALVSDPIVYYHLARAYEELGQTEEATAAFSEAVRIAGEDDPRPQIAEAREKISDQPAKP</sequence>
<evidence type="ECO:0000256" key="3">
    <source>
        <dbReference type="PROSITE-ProRule" id="PRU00339"/>
    </source>
</evidence>
<organism evidence="5 6">
    <name type="scientific">Silicimonas algicola</name>
    <dbReference type="NCBI Taxonomy" id="1826607"/>
    <lineage>
        <taxon>Bacteria</taxon>
        <taxon>Pseudomonadati</taxon>
        <taxon>Pseudomonadota</taxon>
        <taxon>Alphaproteobacteria</taxon>
        <taxon>Rhodobacterales</taxon>
        <taxon>Paracoccaceae</taxon>
    </lineage>
</organism>
<protein>
    <submittedName>
        <fullName evidence="5">Tetratricopeptide repeat protein</fullName>
    </submittedName>
</protein>
<dbReference type="RefSeq" id="WP_170121468.1">
    <property type="nucleotide sequence ID" value="NZ_QGGV01000001.1"/>
</dbReference>
<dbReference type="Proteomes" id="UP000245390">
    <property type="component" value="Unassembled WGS sequence"/>
</dbReference>